<evidence type="ECO:0000256" key="1">
    <source>
        <dbReference type="ARBA" id="ARBA00008467"/>
    </source>
</evidence>
<evidence type="ECO:0000256" key="2">
    <source>
        <dbReference type="ARBA" id="ARBA00022679"/>
    </source>
</evidence>
<dbReference type="Proteomes" id="UP001500037">
    <property type="component" value="Unassembled WGS sequence"/>
</dbReference>
<dbReference type="PROSITE" id="PS52004">
    <property type="entry name" value="KS3_2"/>
    <property type="match status" value="2"/>
</dbReference>
<proteinExistence type="inferred from homology"/>
<feature type="domain" description="Ketosynthase family 3 (KS3)" evidence="4">
    <location>
        <begin position="396"/>
        <end position="789"/>
    </location>
</feature>
<dbReference type="CDD" id="cd00834">
    <property type="entry name" value="KAS_I_II"/>
    <property type="match status" value="1"/>
</dbReference>
<dbReference type="PANTHER" id="PTHR11712:SF320">
    <property type="entry name" value="BETA-KETOACYL SYNTHASE"/>
    <property type="match status" value="1"/>
</dbReference>
<dbReference type="Gene3D" id="3.40.47.10">
    <property type="match status" value="3"/>
</dbReference>
<evidence type="ECO:0000256" key="3">
    <source>
        <dbReference type="RuleBase" id="RU003694"/>
    </source>
</evidence>
<feature type="domain" description="Ketosynthase family 3 (KS3)" evidence="4">
    <location>
        <begin position="1"/>
        <end position="379"/>
    </location>
</feature>
<dbReference type="PANTHER" id="PTHR11712">
    <property type="entry name" value="POLYKETIDE SYNTHASE-RELATED"/>
    <property type="match status" value="1"/>
</dbReference>
<keyword evidence="6" id="KW-1185">Reference proteome</keyword>
<dbReference type="InterPro" id="IPR016039">
    <property type="entry name" value="Thiolase-like"/>
</dbReference>
<protein>
    <recommendedName>
        <fullName evidence="4">Ketosynthase family 3 (KS3) domain-containing protein</fullName>
    </recommendedName>
</protein>
<organism evidence="5 6">
    <name type="scientific">Kitasatospora nipponensis</name>
    <dbReference type="NCBI Taxonomy" id="258049"/>
    <lineage>
        <taxon>Bacteria</taxon>
        <taxon>Bacillati</taxon>
        <taxon>Actinomycetota</taxon>
        <taxon>Actinomycetes</taxon>
        <taxon>Kitasatosporales</taxon>
        <taxon>Streptomycetaceae</taxon>
        <taxon>Kitasatospora</taxon>
    </lineage>
</organism>
<evidence type="ECO:0000259" key="4">
    <source>
        <dbReference type="PROSITE" id="PS52004"/>
    </source>
</evidence>
<dbReference type="SUPFAM" id="SSF53901">
    <property type="entry name" value="Thiolase-like"/>
    <property type="match status" value="4"/>
</dbReference>
<sequence>MISAVGTTADECWAAIQAGRSGVGEVTVVDTTGLITSKGGQSPLVDEPGVDRCFTLAVRAATEAVEHGRLAAAGYPGDRVAVVIGSSLGTSRSVERFHEQWIKQGLRRADVRLLRGYGLHSVADLVAEKLQLTGPRSTLSNACAAGAVAIGYASELLWSGEADAVLVGGVDPLAGLSFNGFHSLGALDHDACSPYTRSGGLNLGEGAGFLLLENADVAARRGVPAIAEVAGYGLSADAYHLTAPDPGGDGASRAMAAALRSAGHTVEQVDYINGHGTGTPTNDKIEPKAIRTLFKTPPPVSSTKSMIGHTLGAAGAVEAVVCAMAVRDGVLPPTANTGGVQPPSGLDIVPETSRRQAVDVVVSNSFAFGGNNAALVIRNAAMTDTPPPAAVAAAVGREVVITGMAGIAGAAHSHADLLAALSSGEPTYRDQLEVDGYGSRPAGFIDYKAIAAGINPAVLRKMDPTSRLAAAAVNELHRTYGKPGRQQAEQTGLIFATGLAPITPVKDFNEGIVLAGGPSGANPKFFPNTVVNAAAGHVAILHRFKGITATVCAGGTSALSALHYAYRLIARGASERIVVVVADECPDALVAGHVKIPGFLSDKGVRPFQGDGTVLGAGAVAIVLESAKNAEENAVTPLARIAGFGLTGDDSGIAGLHADGAAWSRSMTEALRSAGRSPEEIGLVVAAAMGRPVVDGVEIAALRAGGLDRRPVTATKSLFGETYGSAPGLGVVAAVQAIQDGFLPGTWGVDTIDELPGLVPQGGRAGAVDHALVSSFAYGGSYLSLVVSRWES</sequence>
<evidence type="ECO:0000313" key="5">
    <source>
        <dbReference type="EMBL" id="GAA1250791.1"/>
    </source>
</evidence>
<dbReference type="Pfam" id="PF02801">
    <property type="entry name" value="Ketoacyl-synt_C"/>
    <property type="match status" value="2"/>
</dbReference>
<dbReference type="SMART" id="SM00825">
    <property type="entry name" value="PKS_KS"/>
    <property type="match status" value="1"/>
</dbReference>
<dbReference type="EMBL" id="BAAALF010000092">
    <property type="protein sequence ID" value="GAA1250791.1"/>
    <property type="molecule type" value="Genomic_DNA"/>
</dbReference>
<keyword evidence="2 3" id="KW-0808">Transferase</keyword>
<dbReference type="InterPro" id="IPR000794">
    <property type="entry name" value="Beta-ketoacyl_synthase"/>
</dbReference>
<dbReference type="InterPro" id="IPR014031">
    <property type="entry name" value="Ketoacyl_synth_C"/>
</dbReference>
<comment type="similarity">
    <text evidence="1 3">Belongs to the thiolase-like superfamily. Beta-ketoacyl-ACP synthases family.</text>
</comment>
<evidence type="ECO:0000313" key="6">
    <source>
        <dbReference type="Proteomes" id="UP001500037"/>
    </source>
</evidence>
<gene>
    <name evidence="5" type="ORF">GCM10009665_46830</name>
</gene>
<comment type="caution">
    <text evidence="5">The sequence shown here is derived from an EMBL/GenBank/DDBJ whole genome shotgun (WGS) entry which is preliminary data.</text>
</comment>
<name>A0ABN1WKE6_9ACTN</name>
<reference evidence="5 6" key="1">
    <citation type="journal article" date="2019" name="Int. J. Syst. Evol. Microbiol.">
        <title>The Global Catalogue of Microorganisms (GCM) 10K type strain sequencing project: providing services to taxonomists for standard genome sequencing and annotation.</title>
        <authorList>
            <consortium name="The Broad Institute Genomics Platform"/>
            <consortium name="The Broad Institute Genome Sequencing Center for Infectious Disease"/>
            <person name="Wu L."/>
            <person name="Ma J."/>
        </authorList>
    </citation>
    <scope>NUCLEOTIDE SEQUENCE [LARGE SCALE GENOMIC DNA]</scope>
    <source>
        <strain evidence="5 6">JCM 13004</strain>
    </source>
</reference>
<dbReference type="InterPro" id="IPR014030">
    <property type="entry name" value="Ketoacyl_synth_N"/>
</dbReference>
<accession>A0ABN1WKE6</accession>
<dbReference type="InterPro" id="IPR020841">
    <property type="entry name" value="PKS_Beta-ketoAc_synthase_dom"/>
</dbReference>
<dbReference type="Pfam" id="PF00109">
    <property type="entry name" value="ketoacyl-synt"/>
    <property type="match status" value="2"/>
</dbReference>